<dbReference type="SUPFAM" id="SSF53474">
    <property type="entry name" value="alpha/beta-Hydrolases"/>
    <property type="match status" value="1"/>
</dbReference>
<proteinExistence type="predicted"/>
<comment type="caution">
    <text evidence="2">The sequence shown here is derived from an EMBL/GenBank/DDBJ whole genome shotgun (WGS) entry which is preliminary data.</text>
</comment>
<feature type="domain" description="AB hydrolase-1" evidence="1">
    <location>
        <begin position="48"/>
        <end position="271"/>
    </location>
</feature>
<protein>
    <submittedName>
        <fullName evidence="2">Alpha/beta hydrolase</fullName>
    </submittedName>
</protein>
<dbReference type="EMBL" id="JAVREN010000006">
    <property type="protein sequence ID" value="MDT0306467.1"/>
    <property type="molecule type" value="Genomic_DNA"/>
</dbReference>
<evidence type="ECO:0000313" key="3">
    <source>
        <dbReference type="Proteomes" id="UP001183388"/>
    </source>
</evidence>
<dbReference type="Proteomes" id="UP001183388">
    <property type="component" value="Unassembled WGS sequence"/>
</dbReference>
<name>A0ABU2L4I0_9ACTN</name>
<accession>A0ABU2L4I0</accession>
<dbReference type="PRINTS" id="PR00111">
    <property type="entry name" value="ABHYDROLASE"/>
</dbReference>
<dbReference type="PANTHER" id="PTHR43194:SF2">
    <property type="entry name" value="PEROXISOMAL MEMBRANE PROTEIN LPX1"/>
    <property type="match status" value="1"/>
</dbReference>
<dbReference type="Gene3D" id="3.40.50.1820">
    <property type="entry name" value="alpha/beta hydrolase"/>
    <property type="match status" value="1"/>
</dbReference>
<evidence type="ECO:0000259" key="1">
    <source>
        <dbReference type="Pfam" id="PF00561"/>
    </source>
</evidence>
<reference evidence="3" key="1">
    <citation type="submission" date="2023-07" db="EMBL/GenBank/DDBJ databases">
        <title>30 novel species of actinomycetes from the DSMZ collection.</title>
        <authorList>
            <person name="Nouioui I."/>
        </authorList>
    </citation>
    <scope>NUCLEOTIDE SEQUENCE [LARGE SCALE GENOMIC DNA]</scope>
    <source>
        <strain evidence="3">DSM 44917</strain>
    </source>
</reference>
<gene>
    <name evidence="2" type="ORF">RM780_05775</name>
</gene>
<dbReference type="GO" id="GO:0016787">
    <property type="term" value="F:hydrolase activity"/>
    <property type="evidence" value="ECO:0007669"/>
    <property type="project" value="UniProtKB-KW"/>
</dbReference>
<keyword evidence="3" id="KW-1185">Reference proteome</keyword>
<dbReference type="RefSeq" id="WP_311629399.1">
    <property type="nucleotide sequence ID" value="NZ_JAVREN010000006.1"/>
</dbReference>
<dbReference type="InterPro" id="IPR029058">
    <property type="entry name" value="AB_hydrolase_fold"/>
</dbReference>
<sequence length="298" mass="31549">MNTGKRPPAPTATPVRDRIAAIAAEDRFTSGGLAHRVLSFGPPTGRDLVYVPGITTNAEAVHFIAAALPEFRFHVPDLRGRGGSDAAGPGRYTLGHYRDDLAALIAHLGVRAPVVVGHSLGARIVAAWAVDHPDAATEATVVLVDPPTSGPGRAPYPITRAAFLAQIDAARRGVTAEELRAHYPKWPPRELELRTELLGSCDRTAVSETHRGFEEEDFFPLWDRLSGDVTLVHGADSPMVPPSAVAELARRNPAVRLARVDGAAHMIPWENLPGFTAALRAATAAPAGASTSGTTEES</sequence>
<dbReference type="PANTHER" id="PTHR43194">
    <property type="entry name" value="HYDROLASE ALPHA/BETA FOLD FAMILY"/>
    <property type="match status" value="1"/>
</dbReference>
<keyword evidence="2" id="KW-0378">Hydrolase</keyword>
<dbReference type="InterPro" id="IPR050228">
    <property type="entry name" value="Carboxylesterase_BioH"/>
</dbReference>
<dbReference type="InterPro" id="IPR000073">
    <property type="entry name" value="AB_hydrolase_1"/>
</dbReference>
<dbReference type="Pfam" id="PF00561">
    <property type="entry name" value="Abhydrolase_1"/>
    <property type="match status" value="1"/>
</dbReference>
<evidence type="ECO:0000313" key="2">
    <source>
        <dbReference type="EMBL" id="MDT0306467.1"/>
    </source>
</evidence>
<organism evidence="2 3">
    <name type="scientific">Streptomyces boetiae</name>
    <dbReference type="NCBI Taxonomy" id="3075541"/>
    <lineage>
        <taxon>Bacteria</taxon>
        <taxon>Bacillati</taxon>
        <taxon>Actinomycetota</taxon>
        <taxon>Actinomycetes</taxon>
        <taxon>Kitasatosporales</taxon>
        <taxon>Streptomycetaceae</taxon>
        <taxon>Streptomyces</taxon>
    </lineage>
</organism>